<dbReference type="Gene3D" id="3.30.1360.40">
    <property type="match status" value="1"/>
</dbReference>
<accession>A0AA35WV23</accession>
<evidence type="ECO:0000256" key="4">
    <source>
        <dbReference type="ARBA" id="ARBA00033107"/>
    </source>
</evidence>
<evidence type="ECO:0000256" key="2">
    <source>
        <dbReference type="ARBA" id="ARBA00020581"/>
    </source>
</evidence>
<feature type="compositionally biased region" description="Basic residues" evidence="6">
    <location>
        <begin position="77"/>
        <end position="87"/>
    </location>
</feature>
<keyword evidence="9" id="KW-1185">Reference proteome</keyword>
<dbReference type="AlphaFoldDB" id="A0AA35WV23"/>
<evidence type="ECO:0000259" key="7">
    <source>
        <dbReference type="Pfam" id="PF01765"/>
    </source>
</evidence>
<evidence type="ECO:0000256" key="1">
    <source>
        <dbReference type="ARBA" id="ARBA00005912"/>
    </source>
</evidence>
<feature type="non-terminal residue" evidence="8">
    <location>
        <position position="281"/>
    </location>
</feature>
<evidence type="ECO:0000313" key="9">
    <source>
        <dbReference type="Proteomes" id="UP001174909"/>
    </source>
</evidence>
<comment type="similarity">
    <text evidence="1">Belongs to the RRF family.</text>
</comment>
<feature type="domain" description="Ribosome recycling factor" evidence="7">
    <location>
        <begin position="120"/>
        <end position="279"/>
    </location>
</feature>
<dbReference type="GO" id="GO:0006412">
    <property type="term" value="P:translation"/>
    <property type="evidence" value="ECO:0007669"/>
    <property type="project" value="UniProtKB-KW"/>
</dbReference>
<gene>
    <name evidence="8" type="ORF">GBAR_LOCUS19602</name>
</gene>
<dbReference type="Proteomes" id="UP001174909">
    <property type="component" value="Unassembled WGS sequence"/>
</dbReference>
<dbReference type="Gene3D" id="1.10.132.20">
    <property type="entry name" value="Ribosome-recycling factor"/>
    <property type="match status" value="1"/>
</dbReference>
<dbReference type="PANTHER" id="PTHR20982:SF3">
    <property type="entry name" value="MITOCHONDRIAL RIBOSOME RECYCLING FACTOR PSEUDO 1"/>
    <property type="match status" value="1"/>
</dbReference>
<comment type="caution">
    <text evidence="8">The sequence shown here is derived from an EMBL/GenBank/DDBJ whole genome shotgun (WGS) entry which is preliminary data.</text>
</comment>
<evidence type="ECO:0000256" key="6">
    <source>
        <dbReference type="SAM" id="MobiDB-lite"/>
    </source>
</evidence>
<evidence type="ECO:0000256" key="5">
    <source>
        <dbReference type="SAM" id="Coils"/>
    </source>
</evidence>
<dbReference type="InterPro" id="IPR002661">
    <property type="entry name" value="Ribosome_recyc_fac"/>
</dbReference>
<dbReference type="GO" id="GO:0043023">
    <property type="term" value="F:ribosomal large subunit binding"/>
    <property type="evidence" value="ECO:0007669"/>
    <property type="project" value="TreeGrafter"/>
</dbReference>
<reference evidence="8" key="1">
    <citation type="submission" date="2023-03" db="EMBL/GenBank/DDBJ databases">
        <authorList>
            <person name="Steffen K."/>
            <person name="Cardenas P."/>
        </authorList>
    </citation>
    <scope>NUCLEOTIDE SEQUENCE</scope>
</reference>
<organism evidence="8 9">
    <name type="scientific">Geodia barretti</name>
    <name type="common">Barrett's horny sponge</name>
    <dbReference type="NCBI Taxonomy" id="519541"/>
    <lineage>
        <taxon>Eukaryota</taxon>
        <taxon>Metazoa</taxon>
        <taxon>Porifera</taxon>
        <taxon>Demospongiae</taxon>
        <taxon>Heteroscleromorpha</taxon>
        <taxon>Tetractinellida</taxon>
        <taxon>Astrophorina</taxon>
        <taxon>Geodiidae</taxon>
        <taxon>Geodia</taxon>
    </lineage>
</organism>
<protein>
    <recommendedName>
        <fullName evidence="2">Ribosome-recycling factor, mitochondrial</fullName>
    </recommendedName>
    <alternativeName>
        <fullName evidence="4">Ribosome-releasing factor, mitochondrial</fullName>
    </alternativeName>
</protein>
<sequence>SRKREAQKRLASLEQGDYEYDYPRSKSAQTEMLSLSCRQFCPRVLLLLPSRCGQGLLTSPPSPSRVPKTPTTGSRAYAKKATKKRKGGGVGGSSLSEEERDVIDLSHTEAAMQASVTALKKEYTINLVTRLTPASLDSLYVDVEGQSVPLRQLGQSGMPNPNTLVLNLASYPQAIEAAVSALRSHTLNLNPIVDGPSIKVPIPKMNKELRESMVKQAKAHAEKAKVGVRKARQKAISDLRREGASEDTTRKLEKHIQEMTDENTESIEEILKAKSKDLLKI</sequence>
<feature type="coiled-coil region" evidence="5">
    <location>
        <begin position="249"/>
        <end position="276"/>
    </location>
</feature>
<dbReference type="Pfam" id="PF01765">
    <property type="entry name" value="RRF"/>
    <property type="match status" value="1"/>
</dbReference>
<keyword evidence="3" id="KW-0648">Protein biosynthesis</keyword>
<evidence type="ECO:0000256" key="3">
    <source>
        <dbReference type="ARBA" id="ARBA00022917"/>
    </source>
</evidence>
<dbReference type="EMBL" id="CASHTH010002758">
    <property type="protein sequence ID" value="CAI8034898.1"/>
    <property type="molecule type" value="Genomic_DNA"/>
</dbReference>
<dbReference type="InterPro" id="IPR036191">
    <property type="entry name" value="RRF_sf"/>
</dbReference>
<dbReference type="PANTHER" id="PTHR20982">
    <property type="entry name" value="RIBOSOME RECYCLING FACTOR"/>
    <property type="match status" value="1"/>
</dbReference>
<keyword evidence="5" id="KW-0175">Coiled coil</keyword>
<dbReference type="GO" id="GO:0005739">
    <property type="term" value="C:mitochondrion"/>
    <property type="evidence" value="ECO:0007669"/>
    <property type="project" value="TreeGrafter"/>
</dbReference>
<feature type="region of interest" description="Disordered" evidence="6">
    <location>
        <begin position="56"/>
        <end position="99"/>
    </location>
</feature>
<name>A0AA35WV23_GEOBA</name>
<dbReference type="InterPro" id="IPR023584">
    <property type="entry name" value="Ribosome_recyc_fac_dom"/>
</dbReference>
<dbReference type="SUPFAM" id="SSF55194">
    <property type="entry name" value="Ribosome recycling factor, RRF"/>
    <property type="match status" value="1"/>
</dbReference>
<proteinExistence type="inferred from homology"/>
<evidence type="ECO:0000313" key="8">
    <source>
        <dbReference type="EMBL" id="CAI8034898.1"/>
    </source>
</evidence>